<protein>
    <submittedName>
        <fullName evidence="4">RNP-1 like RNA-binding protein</fullName>
    </submittedName>
</protein>
<evidence type="ECO:0000256" key="1">
    <source>
        <dbReference type="ARBA" id="ARBA00022884"/>
    </source>
</evidence>
<dbReference type="InterPro" id="IPR000504">
    <property type="entry name" value="RRM_dom"/>
</dbReference>
<comment type="caution">
    <text evidence="4">The sequence shown here is derived from an EMBL/GenBank/DDBJ whole genome shotgun (WGS) entry which is preliminary data.</text>
</comment>
<dbReference type="SMART" id="SM00360">
    <property type="entry name" value="RRM"/>
    <property type="match status" value="1"/>
</dbReference>
<keyword evidence="1" id="KW-0694">RNA-binding</keyword>
<dbReference type="PANTHER" id="PTHR48025:SF1">
    <property type="entry name" value="RRM DOMAIN-CONTAINING PROTEIN"/>
    <property type="match status" value="1"/>
</dbReference>
<dbReference type="InterPro" id="IPR035979">
    <property type="entry name" value="RBD_domain_sf"/>
</dbReference>
<sequence length="114" mass="12313">MEGSKLYVGNLKYSVTSAELNELFGKYGQVKEAAVINGRGFGFVEMSTPEEAEKAQTDLNGKDFQGRALVINEARPRENNGGGNGGSRPPRRPFGGGGSRGGFRGGNREQRDRF</sequence>
<dbReference type="EMBL" id="JYNY01000232">
    <property type="protein sequence ID" value="KJJ84979.1"/>
    <property type="molecule type" value="Genomic_DNA"/>
</dbReference>
<gene>
    <name evidence="4" type="ORF">OMAG_001209</name>
</gene>
<dbReference type="PROSITE" id="PS50102">
    <property type="entry name" value="RRM"/>
    <property type="match status" value="1"/>
</dbReference>
<dbReference type="Proteomes" id="UP000033428">
    <property type="component" value="Unassembled WGS sequence"/>
</dbReference>
<organism evidence="4 5">
    <name type="scientific">Candidatus Omnitrophus magneticus</name>
    <dbReference type="NCBI Taxonomy" id="1609969"/>
    <lineage>
        <taxon>Bacteria</taxon>
        <taxon>Pseudomonadati</taxon>
        <taxon>Candidatus Omnitrophota</taxon>
        <taxon>Candidatus Omnitrophus</taxon>
    </lineage>
</organism>
<dbReference type="AlphaFoldDB" id="A0A0F0CSI8"/>
<feature type="compositionally biased region" description="Gly residues" evidence="2">
    <location>
        <begin position="94"/>
        <end position="105"/>
    </location>
</feature>
<reference evidence="4 5" key="1">
    <citation type="submission" date="2015-02" db="EMBL/GenBank/DDBJ databases">
        <title>Single-cell genomics of uncultivated deep-branching MTB reveals a conserved set of magnetosome genes.</title>
        <authorList>
            <person name="Kolinko S."/>
            <person name="Richter M."/>
            <person name="Glockner F.O."/>
            <person name="Brachmann A."/>
            <person name="Schuler D."/>
        </authorList>
    </citation>
    <scope>NUCLEOTIDE SEQUENCE [LARGE SCALE GENOMIC DNA]</scope>
    <source>
        <strain evidence="4">SKK-01</strain>
    </source>
</reference>
<evidence type="ECO:0000259" key="3">
    <source>
        <dbReference type="PROSITE" id="PS50102"/>
    </source>
</evidence>
<feature type="domain" description="RRM" evidence="3">
    <location>
        <begin position="4"/>
        <end position="76"/>
    </location>
</feature>
<dbReference type="SUPFAM" id="SSF54928">
    <property type="entry name" value="RNA-binding domain, RBD"/>
    <property type="match status" value="1"/>
</dbReference>
<dbReference type="GO" id="GO:0003729">
    <property type="term" value="F:mRNA binding"/>
    <property type="evidence" value="ECO:0007669"/>
    <property type="project" value="TreeGrafter"/>
</dbReference>
<evidence type="ECO:0000313" key="4">
    <source>
        <dbReference type="EMBL" id="KJJ84979.1"/>
    </source>
</evidence>
<name>A0A0F0CSI8_9BACT</name>
<dbReference type="InterPro" id="IPR012677">
    <property type="entry name" value="Nucleotide-bd_a/b_plait_sf"/>
</dbReference>
<dbReference type="PANTHER" id="PTHR48025">
    <property type="entry name" value="OS02G0815200 PROTEIN"/>
    <property type="match status" value="1"/>
</dbReference>
<dbReference type="PATRIC" id="fig|1609969.3.peg.1297"/>
<dbReference type="InterPro" id="IPR050502">
    <property type="entry name" value="Euk_RNA-bind_prot"/>
</dbReference>
<proteinExistence type="predicted"/>
<dbReference type="Gene3D" id="3.30.70.330">
    <property type="match status" value="1"/>
</dbReference>
<evidence type="ECO:0000256" key="2">
    <source>
        <dbReference type="SAM" id="MobiDB-lite"/>
    </source>
</evidence>
<keyword evidence="5" id="KW-1185">Reference proteome</keyword>
<evidence type="ECO:0000313" key="5">
    <source>
        <dbReference type="Proteomes" id="UP000033428"/>
    </source>
</evidence>
<feature type="region of interest" description="Disordered" evidence="2">
    <location>
        <begin position="70"/>
        <end position="114"/>
    </location>
</feature>
<dbReference type="Pfam" id="PF00076">
    <property type="entry name" value="RRM_1"/>
    <property type="match status" value="1"/>
</dbReference>
<accession>A0A0F0CSI8</accession>